<accession>A0A328YPE4</accession>
<sequence>MTPAQRQIEALRALTARRVPAWLQAVLGATAVALAAASLQTGQGIYGMGALVAVMLALVARKTSGHIDAAVRAAQAGRREESPVGIEVRSGMGSDTYHALVPCADGLWRFEFIPQGWMPESGTVSATVFWLPGTAWPVLVATEAGVMVPRDTPERGPR</sequence>
<dbReference type="OrthoDB" id="9182908at2"/>
<gene>
    <name evidence="2" type="ORF">AX018_105914</name>
</gene>
<keyword evidence="1" id="KW-0472">Membrane</keyword>
<evidence type="ECO:0000313" key="3">
    <source>
        <dbReference type="Proteomes" id="UP000248856"/>
    </source>
</evidence>
<reference evidence="2 3" key="1">
    <citation type="submission" date="2018-06" db="EMBL/GenBank/DDBJ databases">
        <title>Genomic Encyclopedia of Archaeal and Bacterial Type Strains, Phase II (KMG-II): from individual species to whole genera.</title>
        <authorList>
            <person name="Goeker M."/>
        </authorList>
    </citation>
    <scope>NUCLEOTIDE SEQUENCE [LARGE SCALE GENOMIC DNA]</scope>
    <source>
        <strain evidence="2 3">CFPB 3232</strain>
    </source>
</reference>
<feature type="transmembrane region" description="Helical" evidence="1">
    <location>
        <begin position="44"/>
        <end position="60"/>
    </location>
</feature>
<feature type="transmembrane region" description="Helical" evidence="1">
    <location>
        <begin position="21"/>
        <end position="38"/>
    </location>
</feature>
<dbReference type="Proteomes" id="UP000248856">
    <property type="component" value="Unassembled WGS sequence"/>
</dbReference>
<dbReference type="EMBL" id="QLTA01000059">
    <property type="protein sequence ID" value="RAR75941.1"/>
    <property type="molecule type" value="Genomic_DNA"/>
</dbReference>
<comment type="caution">
    <text evidence="2">The sequence shown here is derived from an EMBL/GenBank/DDBJ whole genome shotgun (WGS) entry which is preliminary data.</text>
</comment>
<name>A0A328YPE4_9BURK</name>
<evidence type="ECO:0000256" key="1">
    <source>
        <dbReference type="SAM" id="Phobius"/>
    </source>
</evidence>
<keyword evidence="1" id="KW-1133">Transmembrane helix</keyword>
<evidence type="ECO:0000313" key="2">
    <source>
        <dbReference type="EMBL" id="RAR75941.1"/>
    </source>
</evidence>
<organism evidence="2 3">
    <name type="scientific">Paracidovorax anthurii</name>
    <dbReference type="NCBI Taxonomy" id="78229"/>
    <lineage>
        <taxon>Bacteria</taxon>
        <taxon>Pseudomonadati</taxon>
        <taxon>Pseudomonadota</taxon>
        <taxon>Betaproteobacteria</taxon>
        <taxon>Burkholderiales</taxon>
        <taxon>Comamonadaceae</taxon>
        <taxon>Paracidovorax</taxon>
    </lineage>
</organism>
<proteinExistence type="predicted"/>
<keyword evidence="3" id="KW-1185">Reference proteome</keyword>
<keyword evidence="1" id="KW-0812">Transmembrane</keyword>
<dbReference type="AlphaFoldDB" id="A0A328YPE4"/>
<protein>
    <submittedName>
        <fullName evidence="2">Uncharacterized protein</fullName>
    </submittedName>
</protein>
<dbReference type="RefSeq" id="WP_111881471.1">
    <property type="nucleotide sequence ID" value="NZ_CBCSGC010000124.1"/>
</dbReference>